<organism evidence="1 2">
    <name type="scientific">Panagrolaimus superbus</name>
    <dbReference type="NCBI Taxonomy" id="310955"/>
    <lineage>
        <taxon>Eukaryota</taxon>
        <taxon>Metazoa</taxon>
        <taxon>Ecdysozoa</taxon>
        <taxon>Nematoda</taxon>
        <taxon>Chromadorea</taxon>
        <taxon>Rhabditida</taxon>
        <taxon>Tylenchina</taxon>
        <taxon>Panagrolaimomorpha</taxon>
        <taxon>Panagrolaimoidea</taxon>
        <taxon>Panagrolaimidae</taxon>
        <taxon>Panagrolaimus</taxon>
    </lineage>
</organism>
<dbReference type="AlphaFoldDB" id="A0A914XW34"/>
<accession>A0A914XW34</accession>
<dbReference type="WBParaSite" id="PSU_v2.g11182.t1">
    <property type="protein sequence ID" value="PSU_v2.g11182.t1"/>
    <property type="gene ID" value="PSU_v2.g11182"/>
</dbReference>
<evidence type="ECO:0000313" key="1">
    <source>
        <dbReference type="Proteomes" id="UP000887577"/>
    </source>
</evidence>
<keyword evidence="1" id="KW-1185">Reference proteome</keyword>
<reference evidence="2" key="1">
    <citation type="submission" date="2022-11" db="UniProtKB">
        <authorList>
            <consortium name="WormBaseParasite"/>
        </authorList>
    </citation>
    <scope>IDENTIFICATION</scope>
</reference>
<evidence type="ECO:0000313" key="2">
    <source>
        <dbReference type="WBParaSite" id="PSU_v2.g11182.t1"/>
    </source>
</evidence>
<proteinExistence type="predicted"/>
<protein>
    <submittedName>
        <fullName evidence="2">Phage protein</fullName>
    </submittedName>
</protein>
<dbReference type="Proteomes" id="UP000887577">
    <property type="component" value="Unplaced"/>
</dbReference>
<name>A0A914XW34_9BILA</name>
<sequence>MPNVRWHIKCYPEDPRDNGYIGVYLNIQSETEISYIIDNVVNKFIRGHEKRLQNLRTIKNLAKKTTIICGNDEYRLELIQGYTGYSANINLIVQVRATFTKK</sequence>